<feature type="chain" id="PRO_5021467557" evidence="1">
    <location>
        <begin position="22"/>
        <end position="196"/>
    </location>
</feature>
<gene>
    <name evidence="2" type="ORF">FHK87_01685</name>
</gene>
<protein>
    <submittedName>
        <fullName evidence="2">Nuclear transport factor 2 family protein</fullName>
    </submittedName>
</protein>
<dbReference type="Pfam" id="PF12893">
    <property type="entry name" value="Lumazine_bd_2"/>
    <property type="match status" value="1"/>
</dbReference>
<accession>A0A504JKS9</accession>
<name>A0A504JKS9_9FLAO</name>
<evidence type="ECO:0000313" key="2">
    <source>
        <dbReference type="EMBL" id="TPN88955.1"/>
    </source>
</evidence>
<reference evidence="2 3" key="1">
    <citation type="submission" date="2019-06" db="EMBL/GenBank/DDBJ databases">
        <authorList>
            <person name="Meng X."/>
        </authorList>
    </citation>
    <scope>NUCLEOTIDE SEQUENCE [LARGE SCALE GENOMIC DNA]</scope>
    <source>
        <strain evidence="2 3">M625</strain>
    </source>
</reference>
<sequence length="196" mass="22729">MKYLFLKILVLIFCTVNSQYANDSIENLKQKLLINIHSNSNQKKVINYDKSFVSDDKLIYESLNIIPSHNDIHVKTVSEKALVKKTLQNYIEGTSYTKKGLLKSAFAENATLYLTVQEKFKRITPIEYLSYFKQEPNNFTGRKGKILSIDLQVDIASAKVEILYPDRNIKFIDLFLLKKIDNQWKIISKTATKQKL</sequence>
<dbReference type="InterPro" id="IPR032710">
    <property type="entry name" value="NTF2-like_dom_sf"/>
</dbReference>
<dbReference type="InterPro" id="IPR039437">
    <property type="entry name" value="FrzH/put_lumazine-bd"/>
</dbReference>
<dbReference type="RefSeq" id="WP_140589018.1">
    <property type="nucleotide sequence ID" value="NZ_VFWZ01000001.1"/>
</dbReference>
<dbReference type="Gene3D" id="3.10.450.50">
    <property type="match status" value="1"/>
</dbReference>
<organism evidence="2 3">
    <name type="scientific">Aquimarina algicola</name>
    <dbReference type="NCBI Taxonomy" id="2589995"/>
    <lineage>
        <taxon>Bacteria</taxon>
        <taxon>Pseudomonadati</taxon>
        <taxon>Bacteroidota</taxon>
        <taxon>Flavobacteriia</taxon>
        <taxon>Flavobacteriales</taxon>
        <taxon>Flavobacteriaceae</taxon>
        <taxon>Aquimarina</taxon>
    </lineage>
</organism>
<dbReference type="AlphaFoldDB" id="A0A504JKS9"/>
<evidence type="ECO:0000313" key="3">
    <source>
        <dbReference type="Proteomes" id="UP000315540"/>
    </source>
</evidence>
<keyword evidence="3" id="KW-1185">Reference proteome</keyword>
<dbReference type="OrthoDB" id="9792284at2"/>
<dbReference type="SUPFAM" id="SSF54427">
    <property type="entry name" value="NTF2-like"/>
    <property type="match status" value="1"/>
</dbReference>
<dbReference type="Proteomes" id="UP000315540">
    <property type="component" value="Unassembled WGS sequence"/>
</dbReference>
<proteinExistence type="predicted"/>
<evidence type="ECO:0000256" key="1">
    <source>
        <dbReference type="SAM" id="SignalP"/>
    </source>
</evidence>
<feature type="signal peptide" evidence="1">
    <location>
        <begin position="1"/>
        <end position="21"/>
    </location>
</feature>
<dbReference type="EMBL" id="VFWZ01000001">
    <property type="protein sequence ID" value="TPN88955.1"/>
    <property type="molecule type" value="Genomic_DNA"/>
</dbReference>
<keyword evidence="1" id="KW-0732">Signal</keyword>
<comment type="caution">
    <text evidence="2">The sequence shown here is derived from an EMBL/GenBank/DDBJ whole genome shotgun (WGS) entry which is preliminary data.</text>
</comment>